<gene>
    <name evidence="3" type="ORF">D9611_011825</name>
</gene>
<evidence type="ECO:0008006" key="5">
    <source>
        <dbReference type="Google" id="ProtNLM"/>
    </source>
</evidence>
<comment type="caution">
    <text evidence="3">The sequence shown here is derived from an EMBL/GenBank/DDBJ whole genome shotgun (WGS) entry which is preliminary data.</text>
</comment>
<dbReference type="PANTHER" id="PTHR47534">
    <property type="entry name" value="YALI0E05731P"/>
    <property type="match status" value="1"/>
</dbReference>
<keyword evidence="1" id="KW-0560">Oxidoreductase</keyword>
<dbReference type="InterPro" id="IPR002347">
    <property type="entry name" value="SDR_fam"/>
</dbReference>
<proteinExistence type="predicted"/>
<dbReference type="Proteomes" id="UP000541558">
    <property type="component" value="Unassembled WGS sequence"/>
</dbReference>
<dbReference type="InterPro" id="IPR036291">
    <property type="entry name" value="NAD(P)-bd_dom_sf"/>
</dbReference>
<sequence length="353" mass="38731">MTPLLPSAYPPSTAPLLAAISLPISIAIILNRIRATMTRQARLSSIRLSNAETISRMPGTPVAVFVGGTSGIGQGMAEAFARWRGGRAHIVIVGRNEDAAADILAHLPKPSRDGEQASTNWTHEFIPCDVSLMSKVHAASQLIASKYSKVNFLILSAGFLSTTGRDETSEGLDKKLALHYYSRWKLICELEPALRKAKGEGEEARVLSILVAGKGARLDLEDLGLEKRYSAARVRGQAITYNDYMIESFYARNPEITFTHAHPGGVDTPLMDVSPSPWMRAMAYVVLPIFRPLLTSKEDCAEYMWHGLLENAGAMPRRIRWDGTVIDDASWSGDEEAGRILWEHTEKATTVEG</sequence>
<dbReference type="Gene3D" id="3.40.50.720">
    <property type="entry name" value="NAD(P)-binding Rossmann-like Domain"/>
    <property type="match status" value="1"/>
</dbReference>
<dbReference type="SUPFAM" id="SSF51735">
    <property type="entry name" value="NAD(P)-binding Rossmann-fold domains"/>
    <property type="match status" value="1"/>
</dbReference>
<dbReference type="EMBL" id="JAACJK010000114">
    <property type="protein sequence ID" value="KAF5331403.1"/>
    <property type="molecule type" value="Genomic_DNA"/>
</dbReference>
<keyword evidence="2" id="KW-1133">Transmembrane helix</keyword>
<dbReference type="GO" id="GO:0016491">
    <property type="term" value="F:oxidoreductase activity"/>
    <property type="evidence" value="ECO:0007669"/>
    <property type="project" value="UniProtKB-KW"/>
</dbReference>
<keyword evidence="4" id="KW-1185">Reference proteome</keyword>
<evidence type="ECO:0000256" key="2">
    <source>
        <dbReference type="SAM" id="Phobius"/>
    </source>
</evidence>
<keyword evidence="2" id="KW-0812">Transmembrane</keyword>
<protein>
    <recommendedName>
        <fullName evidence="5">NAD(P)-binding protein</fullName>
    </recommendedName>
</protein>
<organism evidence="3 4">
    <name type="scientific">Ephemerocybe angulata</name>
    <dbReference type="NCBI Taxonomy" id="980116"/>
    <lineage>
        <taxon>Eukaryota</taxon>
        <taxon>Fungi</taxon>
        <taxon>Dikarya</taxon>
        <taxon>Basidiomycota</taxon>
        <taxon>Agaricomycotina</taxon>
        <taxon>Agaricomycetes</taxon>
        <taxon>Agaricomycetidae</taxon>
        <taxon>Agaricales</taxon>
        <taxon>Agaricineae</taxon>
        <taxon>Psathyrellaceae</taxon>
        <taxon>Ephemerocybe</taxon>
    </lineage>
</organism>
<dbReference type="InterPro" id="IPR052228">
    <property type="entry name" value="Sec_Metab_Biosynth_Oxidored"/>
</dbReference>
<keyword evidence="2" id="KW-0472">Membrane</keyword>
<dbReference type="AlphaFoldDB" id="A0A8H5BZL0"/>
<dbReference type="PRINTS" id="PR00081">
    <property type="entry name" value="GDHRDH"/>
</dbReference>
<name>A0A8H5BZL0_9AGAR</name>
<dbReference type="OrthoDB" id="2898509at2759"/>
<dbReference type="Pfam" id="PF00106">
    <property type="entry name" value="adh_short"/>
    <property type="match status" value="1"/>
</dbReference>
<feature type="transmembrane region" description="Helical" evidence="2">
    <location>
        <begin position="12"/>
        <end position="30"/>
    </location>
</feature>
<evidence type="ECO:0000313" key="4">
    <source>
        <dbReference type="Proteomes" id="UP000541558"/>
    </source>
</evidence>
<reference evidence="3 4" key="1">
    <citation type="journal article" date="2020" name="ISME J.">
        <title>Uncovering the hidden diversity of litter-decomposition mechanisms in mushroom-forming fungi.</title>
        <authorList>
            <person name="Floudas D."/>
            <person name="Bentzer J."/>
            <person name="Ahren D."/>
            <person name="Johansson T."/>
            <person name="Persson P."/>
            <person name="Tunlid A."/>
        </authorList>
    </citation>
    <scope>NUCLEOTIDE SEQUENCE [LARGE SCALE GENOMIC DNA]</scope>
    <source>
        <strain evidence="3 4">CBS 175.51</strain>
    </source>
</reference>
<accession>A0A8H5BZL0</accession>
<evidence type="ECO:0000256" key="1">
    <source>
        <dbReference type="ARBA" id="ARBA00023002"/>
    </source>
</evidence>
<dbReference type="PANTHER" id="PTHR47534:SF3">
    <property type="entry name" value="ALCOHOL DEHYDROGENASE-LIKE C-TERMINAL DOMAIN-CONTAINING PROTEIN"/>
    <property type="match status" value="1"/>
</dbReference>
<evidence type="ECO:0000313" key="3">
    <source>
        <dbReference type="EMBL" id="KAF5331403.1"/>
    </source>
</evidence>